<dbReference type="Proteomes" id="UP000180175">
    <property type="component" value="Chromosome"/>
</dbReference>
<dbReference type="AlphaFoldDB" id="A0A1S2MGF7"/>
<dbReference type="Pfam" id="PF07435">
    <property type="entry name" value="YycH"/>
    <property type="match status" value="1"/>
</dbReference>
<reference evidence="4 5" key="2">
    <citation type="journal article" date="2017" name="Genome Announc.">
        <title>Draft Genome Sequences of Four Alkaliphilic Bacteria Belonging to the Anaerobacillus Genus.</title>
        <authorList>
            <person name="Bassil N.M."/>
            <person name="Lloyd J.R."/>
        </authorList>
    </citation>
    <scope>NUCLEOTIDE SEQUENCE [LARGE SCALE GENOMIC DNA]</scope>
    <source>
        <strain evidence="4 5">NB2006</strain>
    </source>
</reference>
<keyword evidence="1" id="KW-0472">Membrane</keyword>
<evidence type="ECO:0000313" key="5">
    <source>
        <dbReference type="Proteomes" id="UP000180175"/>
    </source>
</evidence>
<feature type="transmembrane region" description="Helical" evidence="1">
    <location>
        <begin position="7"/>
        <end position="25"/>
    </location>
</feature>
<organism evidence="3 5">
    <name type="scientific">Anaerobacillus isosaccharinicus</name>
    <dbReference type="NCBI Taxonomy" id="1532552"/>
    <lineage>
        <taxon>Bacteria</taxon>
        <taxon>Bacillati</taxon>
        <taxon>Bacillota</taxon>
        <taxon>Bacilli</taxon>
        <taxon>Bacillales</taxon>
        <taxon>Bacillaceae</taxon>
        <taxon>Anaerobacillus</taxon>
    </lineage>
</organism>
<dbReference type="KEGG" id="aia:AWH56_006930"/>
<dbReference type="RefSeq" id="WP_071315380.1">
    <property type="nucleotide sequence ID" value="NZ_CP063356.2"/>
</dbReference>
<dbReference type="InterPro" id="IPR009996">
    <property type="entry name" value="YycH"/>
</dbReference>
<protein>
    <recommendedName>
        <fullName evidence="2">Regulatory protein YycH domain-containing protein</fullName>
    </recommendedName>
</protein>
<reference evidence="3 5" key="1">
    <citation type="submission" date="2016-10" db="EMBL/GenBank/DDBJ databases">
        <title>Draft genome sequences of four alkaliphilic bacteria belonging to the Anaerobacillus genus.</title>
        <authorList>
            <person name="Bassil N.M."/>
            <person name="Lloyd J.R."/>
        </authorList>
    </citation>
    <scope>NUCLEOTIDE SEQUENCE [LARGE SCALE GENOMIC DNA]</scope>
    <source>
        <strain evidence="3 5">NB2006</strain>
    </source>
</reference>
<evidence type="ECO:0000313" key="3">
    <source>
        <dbReference type="EMBL" id="OIJ23473.1"/>
    </source>
</evidence>
<dbReference type="InterPro" id="IPR042274">
    <property type="entry name" value="YycH/YycI_2"/>
</dbReference>
<proteinExistence type="predicted"/>
<reference evidence="4 5" key="3">
    <citation type="journal article" date="2019" name="Int. J. Syst. Evol. Microbiol.">
        <title>Anaerobacillus isosaccharinicus sp. nov., an alkaliphilic bacterium which degrades isosaccharinic acid.</title>
        <authorList>
            <person name="Bassil N.M."/>
            <person name="Lloyd J.R."/>
        </authorList>
    </citation>
    <scope>NUCLEOTIDE SEQUENCE [LARGE SCALE GENOMIC DNA]</scope>
    <source>
        <strain evidence="4 5">NB2006</strain>
    </source>
</reference>
<gene>
    <name evidence="4" type="ORF">AWH56_006930</name>
    <name evidence="3" type="ORF">AWH56_00910</name>
</gene>
<evidence type="ECO:0000259" key="2">
    <source>
        <dbReference type="Pfam" id="PF07435"/>
    </source>
</evidence>
<keyword evidence="5" id="KW-1185">Reference proteome</keyword>
<dbReference type="EMBL" id="LQXD01000001">
    <property type="protein sequence ID" value="OIJ23473.1"/>
    <property type="molecule type" value="Genomic_DNA"/>
</dbReference>
<evidence type="ECO:0000256" key="1">
    <source>
        <dbReference type="SAM" id="Phobius"/>
    </source>
</evidence>
<dbReference type="Gene3D" id="3.30.310.160">
    <property type="entry name" value="YycH protein, domain 2"/>
    <property type="match status" value="1"/>
</dbReference>
<keyword evidence="1" id="KW-0812">Transmembrane</keyword>
<dbReference type="CDD" id="cd15787">
    <property type="entry name" value="YycH_N"/>
    <property type="match status" value="1"/>
</dbReference>
<sequence>MFEHIKTTTLWFLILLSVFFTYQIWTFQPNYAILKSTEYIDNTQIGEEKKLQQIIRPKQVILHQEGNYFSPLEKTGFLEQFYEGYNGIAIDHFSLVSNLNVYNRYNSDYTIEFIFPTSIPVDALKDIFQMSSNEEFFTSNIDRFILFMEIEQEKEQVYVKFISNDTQVVVKARTNISVSKFKEDVIAATSENFYEVFPFDITLYGNGFKKTVFLPLESHYVNSVTYLAKPIRTDLFKQLLFSDPNFVKQYLQSNGEESFTDGNRMVNILHNGNVLRYINPTFGDMVERSSKDILLTALDFLNAHGGLTNSFYYDSKKSLGSTEEITFRLVIDGVPVYRSNMFDVNNLFEITLQRGTGNQIEQYVRPLFFVEEEPINITKSTKLPSGSFLLEELKNKEDFQSHLLTDVNYGFMMIKRQSFVIFEPRWFIEYNGHWQVVHIVDEDSEAISNGLE</sequence>
<feature type="domain" description="Regulatory protein YycH" evidence="2">
    <location>
        <begin position="3"/>
        <end position="443"/>
    </location>
</feature>
<reference evidence="4" key="4">
    <citation type="submission" date="2020-10" db="EMBL/GenBank/DDBJ databases">
        <authorList>
            <person name="Bassil N.M."/>
            <person name="Lloyd J.R."/>
        </authorList>
    </citation>
    <scope>NUCLEOTIDE SEQUENCE</scope>
    <source>
        <strain evidence="4">NB2006</strain>
    </source>
</reference>
<accession>A0A1S2MGF7</accession>
<keyword evidence="1" id="KW-1133">Transmembrane helix</keyword>
<name>A0A1S2MGF7_9BACI</name>
<dbReference type="OrthoDB" id="2382185at2"/>
<evidence type="ECO:0000313" key="4">
    <source>
        <dbReference type="EMBL" id="QOY37355.1"/>
    </source>
</evidence>
<dbReference type="EMBL" id="CP063356">
    <property type="protein sequence ID" value="QOY37355.1"/>
    <property type="molecule type" value="Genomic_DNA"/>
</dbReference>